<proteinExistence type="predicted"/>
<name>D8IYD5_HERSS</name>
<evidence type="ECO:0000313" key="2">
    <source>
        <dbReference type="Proteomes" id="UP000000329"/>
    </source>
</evidence>
<reference evidence="1 2" key="1">
    <citation type="submission" date="2010-04" db="EMBL/GenBank/DDBJ databases">
        <title>The genome of Herbaspirillum seropedicae SmR1, an endophytic, nitrogen-fixing, plant-growth promoting beta-Proteobacteria.</title>
        <authorList>
            <person name="Pedrosa F.O."/>
            <person name="Monteiro R.A."/>
            <person name="Wassem R."/>
            <person name="Cruz L.M."/>
            <person name="Ayub R.A."/>
            <person name="Colauto N.B."/>
            <person name="Fernandez M.A."/>
            <person name="Fungaro M.H.P."/>
            <person name="Grisard E.C."/>
            <person name="Hungria M."/>
            <person name="Madeira H.M.F."/>
            <person name="Nodari R.O."/>
            <person name="Osaku C.A."/>
            <person name="Petzl-Erler M.L."/>
            <person name="Terenzi H."/>
            <person name="Vieira L.G.E."/>
            <person name="Almeida M.I.M."/>
            <person name="Alves L.R."/>
            <person name="Arantes O.M.N."/>
            <person name="Balsanelli E."/>
            <person name="Barcellos F.G."/>
            <person name="Baura V.A."/>
            <person name="Binde D.R."/>
            <person name="Campo R.J."/>
            <person name="Chubatsu L.S."/>
            <person name="Chueire L.M.O."/>
            <person name="Ciferri R.R."/>
            <person name="Correa L.C."/>
            <person name="da Conceicao Silva J.L."/>
            <person name="Dabul A.N.G."/>
            <person name="Dambros B.P."/>
            <person name="Faoro H."/>
            <person name="Favetti A."/>
            <person name="Friedermann G."/>
            <person name="Furlaneto M.C."/>
            <person name="Gasques L.S."/>
            <person name="Gimenes C.C.T."/>
            <person name="Gioppo N.M.R."/>
            <person name="Glienke-Blanco C."/>
            <person name="Godoy L.P."/>
            <person name="Guerra M.P."/>
            <person name="Karp S."/>
            <person name="Kava-Cordeiro V."/>
            <person name="Margarido V.P."/>
            <person name="Mathioni S.M."/>
            <person name="Menck-Soares M.A."/>
            <person name="Murace N.K."/>
            <person name="Nicolas M.F."/>
            <person name="Oliveira C.E.C."/>
            <person name="Pagnan N.A.B."/>
            <person name="Pamphile J.A."/>
            <person name="Patussi E.V."/>
            <person name="Pereira L.F.P."/>
            <person name="Pereira-Ferrari L."/>
            <person name="Pinto F.G.S."/>
            <person name="Precoma C."/>
            <person name="Prioli A.J."/>
            <person name="Prioli S.M.A.P."/>
            <person name="Raittz R.T."/>
            <person name="Ramos H.J.O."/>
            <person name="Ribeiro E.M.S.F."/>
            <person name="Rigo L.U."/>
            <person name="Rocha C.L.M.S.C."/>
            <person name="Rocha S.N."/>
            <person name="Santos K."/>
            <person name="Satori D."/>
            <person name="Silva A.G."/>
            <person name="Simao R.C.G."/>
            <person name="Soares M.A.M."/>
            <person name="Souza E.M."/>
            <person name="Steffens M.B.R."/>
            <person name="Steindel M."/>
            <person name="Tadra-Sfeir M.Z."/>
            <person name="Takahashi E.K."/>
            <person name="Torres R.A."/>
            <person name="Valle J.S."/>
            <person name="Vernal J.I."/>
            <person name="Vilas-Boas L.A."/>
            <person name="Watanabe M.A.E."/>
            <person name="Weiss V.A."/>
            <person name="Yates M.A."/>
            <person name="Souza E.M."/>
        </authorList>
    </citation>
    <scope>NUCLEOTIDE SEQUENCE [LARGE SCALE GENOMIC DNA]</scope>
    <source>
        <strain evidence="1 2">SmR1</strain>
    </source>
</reference>
<evidence type="ECO:0000313" key="1">
    <source>
        <dbReference type="EMBL" id="ADJ62095.1"/>
    </source>
</evidence>
<protein>
    <submittedName>
        <fullName evidence="1">Hypothetical transmembrane protein</fullName>
    </submittedName>
</protein>
<sequence length="290" mass="31287">MFLGMFINTRSIHAGTMPVMSRLLIAALLLLLSACASDPLANADAMTQAAGLRRELTRSGPFLLTAYVRISRLDQPLNLYIEGDGLAWRSRYEPSADPTPRKALGLSLAAADNSANMVYLARPCQFTPMASNPACNVGYWTGKRFAPEVVAAMNEAVGHYLERVPGQRVNLVGYSGGGAIAVLIAARRNDVATVRTVAGNLDHVALNRWHKVTPMSDSLNAIDVASRVAGIAQLHFSGSDDVIVPERFARAFVQQVGACAHLRVLPGLSHEGDWAAIWPSLLREAPYCDH</sequence>
<accession>D8IYD5</accession>
<dbReference type="eggNOG" id="COG1073">
    <property type="taxonomic scope" value="Bacteria"/>
</dbReference>
<keyword evidence="2" id="KW-1185">Reference proteome</keyword>
<dbReference type="Proteomes" id="UP000000329">
    <property type="component" value="Chromosome"/>
</dbReference>
<dbReference type="AlphaFoldDB" id="D8IYD5"/>
<keyword evidence="1" id="KW-0472">Membrane</keyword>
<dbReference type="SUPFAM" id="SSF53474">
    <property type="entry name" value="alpha/beta-Hydrolases"/>
    <property type="match status" value="1"/>
</dbReference>
<dbReference type="Gene3D" id="3.40.50.1820">
    <property type="entry name" value="alpha/beta hydrolase"/>
    <property type="match status" value="1"/>
</dbReference>
<dbReference type="EMBL" id="CP002039">
    <property type="protein sequence ID" value="ADJ62095.1"/>
    <property type="molecule type" value="Genomic_DNA"/>
</dbReference>
<dbReference type="InterPro" id="IPR029058">
    <property type="entry name" value="AB_hydrolase_fold"/>
</dbReference>
<keyword evidence="1" id="KW-0812">Transmembrane</keyword>
<dbReference type="KEGG" id="hse:Hsero_0576"/>
<dbReference type="STRING" id="757424.Hsero_0576"/>
<gene>
    <name evidence="1" type="ordered locus">Hsero_0576</name>
</gene>
<dbReference type="HOGENOM" id="CLU_074075_0_0_4"/>
<organism evidence="1 2">
    <name type="scientific">Herbaspirillum seropedicae (strain SmR1)</name>
    <dbReference type="NCBI Taxonomy" id="757424"/>
    <lineage>
        <taxon>Bacteria</taxon>
        <taxon>Pseudomonadati</taxon>
        <taxon>Pseudomonadota</taxon>
        <taxon>Betaproteobacteria</taxon>
        <taxon>Burkholderiales</taxon>
        <taxon>Oxalobacteraceae</taxon>
        <taxon>Herbaspirillum</taxon>
    </lineage>
</organism>